<feature type="domain" description="DUF7601" evidence="4">
    <location>
        <begin position="173"/>
        <end position="285"/>
    </location>
</feature>
<accession>A0A4V2WSA5</accession>
<gene>
    <name evidence="5" type="ORF">E1963_14505</name>
</gene>
<dbReference type="Gene3D" id="2.60.40.1140">
    <property type="entry name" value="Collagen-binding surface protein Cna, B-type domain"/>
    <property type="match status" value="1"/>
</dbReference>
<proteinExistence type="predicted"/>
<keyword evidence="1" id="KW-0472">Membrane</keyword>
<name>A0A4V2WSA5_9FIRM</name>
<feature type="chain" id="PRO_5020825541" evidence="2">
    <location>
        <begin position="27"/>
        <end position="323"/>
    </location>
</feature>
<keyword evidence="6" id="KW-1185">Reference proteome</keyword>
<dbReference type="Pfam" id="PF24547">
    <property type="entry name" value="DUF7601"/>
    <property type="match status" value="1"/>
</dbReference>
<feature type="domain" description="Streptococcal pilin isopeptide linkage" evidence="3">
    <location>
        <begin position="52"/>
        <end position="171"/>
    </location>
</feature>
<protein>
    <submittedName>
        <fullName evidence="5">Uncharacterized protein</fullName>
    </submittedName>
</protein>
<keyword evidence="1" id="KW-1133">Transmembrane helix</keyword>
<dbReference type="NCBIfam" id="TIGR03786">
    <property type="entry name" value="strep_pil_rpt"/>
    <property type="match status" value="1"/>
</dbReference>
<evidence type="ECO:0000259" key="3">
    <source>
        <dbReference type="Pfam" id="PF12892"/>
    </source>
</evidence>
<organism evidence="5 6">
    <name type="scientific">Extibacter muris</name>
    <dbReference type="NCBI Taxonomy" id="1796622"/>
    <lineage>
        <taxon>Bacteria</taxon>
        <taxon>Bacillati</taxon>
        <taxon>Bacillota</taxon>
        <taxon>Clostridia</taxon>
        <taxon>Lachnospirales</taxon>
        <taxon>Lachnospiraceae</taxon>
        <taxon>Extibacter</taxon>
    </lineage>
</organism>
<comment type="caution">
    <text evidence="5">The sequence shown here is derived from an EMBL/GenBank/DDBJ whole genome shotgun (WGS) entry which is preliminary data.</text>
</comment>
<evidence type="ECO:0000256" key="2">
    <source>
        <dbReference type="SAM" id="SignalP"/>
    </source>
</evidence>
<feature type="signal peptide" evidence="2">
    <location>
        <begin position="1"/>
        <end position="26"/>
    </location>
</feature>
<dbReference type="RefSeq" id="WP_132279374.1">
    <property type="nucleotide sequence ID" value="NZ_JAOBST010000088.1"/>
</dbReference>
<reference evidence="5 6" key="1">
    <citation type="journal article" date="2016" name="Nat. Microbiol.">
        <title>The Mouse Intestinal Bacterial Collection (miBC) provides host-specific insight into cultured diversity and functional potential of the gut microbiota.</title>
        <authorList>
            <person name="Lagkouvardos I."/>
            <person name="Pukall R."/>
            <person name="Abt B."/>
            <person name="Foesel B.U."/>
            <person name="Meier-Kolthoff J.P."/>
            <person name="Kumar N."/>
            <person name="Bresciani A."/>
            <person name="Martinez I."/>
            <person name="Just S."/>
            <person name="Ziegler C."/>
            <person name="Brugiroux S."/>
            <person name="Garzetti D."/>
            <person name="Wenning M."/>
            <person name="Bui T.P."/>
            <person name="Wang J."/>
            <person name="Hugenholtz F."/>
            <person name="Plugge C.M."/>
            <person name="Peterson D.A."/>
            <person name="Hornef M.W."/>
            <person name="Baines J.F."/>
            <person name="Smidt H."/>
            <person name="Walter J."/>
            <person name="Kristiansen K."/>
            <person name="Nielsen H.B."/>
            <person name="Haller D."/>
            <person name="Overmann J."/>
            <person name="Stecher B."/>
            <person name="Clavel T."/>
        </authorList>
    </citation>
    <scope>NUCLEOTIDE SEQUENCE [LARGE SCALE GENOMIC DNA]</scope>
    <source>
        <strain evidence="5 6">DSM 28560</strain>
    </source>
</reference>
<dbReference type="AlphaFoldDB" id="A0A4V2WSA5"/>
<evidence type="ECO:0000313" key="5">
    <source>
        <dbReference type="EMBL" id="TDA20830.1"/>
    </source>
</evidence>
<evidence type="ECO:0000313" key="6">
    <source>
        <dbReference type="Proteomes" id="UP000295710"/>
    </source>
</evidence>
<dbReference type="Proteomes" id="UP000295710">
    <property type="component" value="Unassembled WGS sequence"/>
</dbReference>
<evidence type="ECO:0000256" key="1">
    <source>
        <dbReference type="SAM" id="Phobius"/>
    </source>
</evidence>
<dbReference type="Gene3D" id="2.60.40.3050">
    <property type="match status" value="1"/>
</dbReference>
<dbReference type="InterPro" id="IPR022464">
    <property type="entry name" value="Strep_pil_isopept_link"/>
</dbReference>
<feature type="transmembrane region" description="Helical" evidence="1">
    <location>
        <begin position="298"/>
        <end position="316"/>
    </location>
</feature>
<dbReference type="InterPro" id="IPR038174">
    <property type="entry name" value="Strep_pil_link_sf"/>
</dbReference>
<sequence length="323" mass="34067">MKRTKKLFAVLLTAVMTVCMGATAFAADEKPTDTASVTIKKNYVAANKGTTSPAETFTLAQVEEGRVTDGDAASAPALGTITGAAFAEGEASKEGAQADIIVDLPQYTSVGVYEYTLKEIAGTTAGVTYHNGNIILKVTVIQAEGGRLRVAAVHTEEAGGEKNDTFTNTYSAGTLSVKKEVTGNLGDQDKYFTFKVKLEGEQGKTYAESYAVTGGSYGENPERVKVGEEATFRLKHDETISIANLPYGVKYTVTEEKADGYTTTKAGDAGSIRSELATASFTNDKTGSVDTGIHLDSLPYILVLAAVAAAAAVLIVRRRRISD</sequence>
<keyword evidence="1" id="KW-0812">Transmembrane</keyword>
<keyword evidence="2" id="KW-0732">Signal</keyword>
<dbReference type="InterPro" id="IPR055382">
    <property type="entry name" value="DUF7601"/>
</dbReference>
<dbReference type="Pfam" id="PF12892">
    <property type="entry name" value="FctA"/>
    <property type="match status" value="1"/>
</dbReference>
<dbReference type="EMBL" id="SMMX01000014">
    <property type="protein sequence ID" value="TDA20830.1"/>
    <property type="molecule type" value="Genomic_DNA"/>
</dbReference>
<evidence type="ECO:0000259" key="4">
    <source>
        <dbReference type="Pfam" id="PF24547"/>
    </source>
</evidence>